<comment type="caution">
    <text evidence="7">The sequence shown here is derived from an EMBL/GenBank/DDBJ whole genome shotgun (WGS) entry which is preliminary data.</text>
</comment>
<keyword evidence="2 7" id="KW-0645">Protease</keyword>
<evidence type="ECO:0000313" key="7">
    <source>
        <dbReference type="EMBL" id="RED85193.1"/>
    </source>
</evidence>
<dbReference type="PRINTS" id="PR00834">
    <property type="entry name" value="PROTEASES2C"/>
</dbReference>
<dbReference type="GO" id="GO:0006508">
    <property type="term" value="P:proteolysis"/>
    <property type="evidence" value="ECO:0007669"/>
    <property type="project" value="UniProtKB-KW"/>
</dbReference>
<evidence type="ECO:0000256" key="3">
    <source>
        <dbReference type="ARBA" id="ARBA00022801"/>
    </source>
</evidence>
<gene>
    <name evidence="7" type="ORF">DFP98_105204</name>
</gene>
<keyword evidence="6" id="KW-1133">Transmembrane helix</keyword>
<dbReference type="EMBL" id="QRDZ01000005">
    <property type="protein sequence ID" value="RED85193.1"/>
    <property type="molecule type" value="Genomic_DNA"/>
</dbReference>
<dbReference type="RefSeq" id="WP_246016465.1">
    <property type="nucleotide sequence ID" value="NZ_QRDZ01000005.1"/>
</dbReference>
<dbReference type="SUPFAM" id="SSF50494">
    <property type="entry name" value="Trypsin-like serine proteases"/>
    <property type="match status" value="1"/>
</dbReference>
<evidence type="ECO:0000256" key="1">
    <source>
        <dbReference type="ARBA" id="ARBA00010541"/>
    </source>
</evidence>
<keyword evidence="8" id="KW-1185">Reference proteome</keyword>
<sequence length="266" mass="29262">MEKENEPYDPETEEWEWEESEEEAAEAQQAAAARRRRLRNIVVSLLTLALLGNVLAFWPQIYNSTTLPFLFKSKELSTRENIQSYKEAVVLVSTDKGKGTGFHVEGGYIVTNYHVIEGGAYSAIKFPGNDRAYKGTLAGSDPDLDIAVLKIEESDRSLPSISVERDWTPGEHVYIIGNPLYFTQIVNEGSVLELVPIRDREKPALAIDAPVFKGNSGSPVINEEGRAIAVIYATAEIAREEGAVQVGLAVPLADLGELLDKLSISQ</sequence>
<feature type="transmembrane region" description="Helical" evidence="6">
    <location>
        <begin position="38"/>
        <end position="58"/>
    </location>
</feature>
<feature type="region of interest" description="Disordered" evidence="5">
    <location>
        <begin position="1"/>
        <end position="28"/>
    </location>
</feature>
<accession>A0A3D9KFR2</accession>
<keyword evidence="6" id="KW-0472">Membrane</keyword>
<feature type="compositionally biased region" description="Acidic residues" evidence="5">
    <location>
        <begin position="7"/>
        <end position="25"/>
    </location>
</feature>
<dbReference type="InterPro" id="IPR043504">
    <property type="entry name" value="Peptidase_S1_PA_chymotrypsin"/>
</dbReference>
<dbReference type="PANTHER" id="PTHR43343">
    <property type="entry name" value="PEPTIDASE S12"/>
    <property type="match status" value="1"/>
</dbReference>
<dbReference type="InterPro" id="IPR051201">
    <property type="entry name" value="Chloro_Bact_Ser_Proteases"/>
</dbReference>
<dbReference type="InterPro" id="IPR009003">
    <property type="entry name" value="Peptidase_S1_PA"/>
</dbReference>
<evidence type="ECO:0000256" key="5">
    <source>
        <dbReference type="SAM" id="MobiDB-lite"/>
    </source>
</evidence>
<dbReference type="Proteomes" id="UP000256977">
    <property type="component" value="Unassembled WGS sequence"/>
</dbReference>
<comment type="similarity">
    <text evidence="1">Belongs to the peptidase S1C family.</text>
</comment>
<dbReference type="PANTHER" id="PTHR43343:SF3">
    <property type="entry name" value="PROTEASE DO-LIKE 8, CHLOROPLASTIC"/>
    <property type="match status" value="1"/>
</dbReference>
<proteinExistence type="inferred from homology"/>
<evidence type="ECO:0000256" key="2">
    <source>
        <dbReference type="ARBA" id="ARBA00022670"/>
    </source>
</evidence>
<reference evidence="7 8" key="1">
    <citation type="submission" date="2018-07" db="EMBL/GenBank/DDBJ databases">
        <title>Genomic Encyclopedia of Type Strains, Phase III (KMG-III): the genomes of soil and plant-associated and newly described type strains.</title>
        <authorList>
            <person name="Whitman W."/>
        </authorList>
    </citation>
    <scope>NUCLEOTIDE SEQUENCE [LARGE SCALE GENOMIC DNA]</scope>
    <source>
        <strain evidence="7 8">CECT 7287</strain>
    </source>
</reference>
<dbReference type="Pfam" id="PF13365">
    <property type="entry name" value="Trypsin_2"/>
    <property type="match status" value="1"/>
</dbReference>
<protein>
    <submittedName>
        <fullName evidence="7">Serine protease Do</fullName>
    </submittedName>
</protein>
<dbReference type="AlphaFoldDB" id="A0A3D9KFR2"/>
<organism evidence="7 8">
    <name type="scientific">Cohnella phaseoli</name>
    <dbReference type="NCBI Taxonomy" id="456490"/>
    <lineage>
        <taxon>Bacteria</taxon>
        <taxon>Bacillati</taxon>
        <taxon>Bacillota</taxon>
        <taxon>Bacilli</taxon>
        <taxon>Bacillales</taxon>
        <taxon>Paenibacillaceae</taxon>
        <taxon>Cohnella</taxon>
    </lineage>
</organism>
<evidence type="ECO:0000256" key="6">
    <source>
        <dbReference type="SAM" id="Phobius"/>
    </source>
</evidence>
<dbReference type="Gene3D" id="2.40.10.10">
    <property type="entry name" value="Trypsin-like serine proteases"/>
    <property type="match status" value="2"/>
</dbReference>
<dbReference type="InterPro" id="IPR001940">
    <property type="entry name" value="Peptidase_S1C"/>
</dbReference>
<dbReference type="GO" id="GO:0004252">
    <property type="term" value="F:serine-type endopeptidase activity"/>
    <property type="evidence" value="ECO:0007669"/>
    <property type="project" value="InterPro"/>
</dbReference>
<keyword evidence="3" id="KW-0378">Hydrolase</keyword>
<evidence type="ECO:0000313" key="8">
    <source>
        <dbReference type="Proteomes" id="UP000256977"/>
    </source>
</evidence>
<keyword evidence="6" id="KW-0812">Transmembrane</keyword>
<evidence type="ECO:0000256" key="4">
    <source>
        <dbReference type="ARBA" id="ARBA00022825"/>
    </source>
</evidence>
<name>A0A3D9KFR2_9BACL</name>
<keyword evidence="4" id="KW-0720">Serine protease</keyword>